<dbReference type="SUPFAM" id="SSF53850">
    <property type="entry name" value="Periplasmic binding protein-like II"/>
    <property type="match status" value="1"/>
</dbReference>
<proteinExistence type="inferred from homology"/>
<comment type="caution">
    <text evidence="6">The sequence shown here is derived from an EMBL/GenBank/DDBJ whole genome shotgun (WGS) entry which is preliminary data.</text>
</comment>
<dbReference type="Gene3D" id="1.10.10.10">
    <property type="entry name" value="Winged helix-like DNA-binding domain superfamily/Winged helix DNA-binding domain"/>
    <property type="match status" value="1"/>
</dbReference>
<protein>
    <submittedName>
        <fullName evidence="6">LysR family transcriptional regulator</fullName>
    </submittedName>
</protein>
<dbReference type="PRINTS" id="PR00039">
    <property type="entry name" value="HTHLYSR"/>
</dbReference>
<dbReference type="InterPro" id="IPR005119">
    <property type="entry name" value="LysR_subst-bd"/>
</dbReference>
<accession>A0ABP9QCP7</accession>
<dbReference type="Pfam" id="PF03466">
    <property type="entry name" value="LysR_substrate"/>
    <property type="match status" value="1"/>
</dbReference>
<organism evidence="6 7">
    <name type="scientific">Pseudonocardia eucalypti</name>
    <dbReference type="NCBI Taxonomy" id="648755"/>
    <lineage>
        <taxon>Bacteria</taxon>
        <taxon>Bacillati</taxon>
        <taxon>Actinomycetota</taxon>
        <taxon>Actinomycetes</taxon>
        <taxon>Pseudonocardiales</taxon>
        <taxon>Pseudonocardiaceae</taxon>
        <taxon>Pseudonocardia</taxon>
    </lineage>
</organism>
<evidence type="ECO:0000313" key="7">
    <source>
        <dbReference type="Proteomes" id="UP001428817"/>
    </source>
</evidence>
<evidence type="ECO:0000256" key="1">
    <source>
        <dbReference type="ARBA" id="ARBA00009437"/>
    </source>
</evidence>
<evidence type="ECO:0000259" key="5">
    <source>
        <dbReference type="PROSITE" id="PS50931"/>
    </source>
</evidence>
<evidence type="ECO:0000256" key="2">
    <source>
        <dbReference type="ARBA" id="ARBA00023015"/>
    </source>
</evidence>
<evidence type="ECO:0000313" key="6">
    <source>
        <dbReference type="EMBL" id="GAA5159704.1"/>
    </source>
</evidence>
<dbReference type="EMBL" id="BAABJP010000019">
    <property type="protein sequence ID" value="GAA5159704.1"/>
    <property type="molecule type" value="Genomic_DNA"/>
</dbReference>
<dbReference type="InterPro" id="IPR036388">
    <property type="entry name" value="WH-like_DNA-bd_sf"/>
</dbReference>
<keyword evidence="7" id="KW-1185">Reference proteome</keyword>
<dbReference type="Proteomes" id="UP001428817">
    <property type="component" value="Unassembled WGS sequence"/>
</dbReference>
<keyword evidence="2" id="KW-0805">Transcription regulation</keyword>
<evidence type="ECO:0000256" key="3">
    <source>
        <dbReference type="ARBA" id="ARBA00023125"/>
    </source>
</evidence>
<dbReference type="PANTHER" id="PTHR30346">
    <property type="entry name" value="TRANSCRIPTIONAL DUAL REGULATOR HCAR-RELATED"/>
    <property type="match status" value="1"/>
</dbReference>
<keyword evidence="3" id="KW-0238">DNA-binding</keyword>
<name>A0ABP9QCP7_9PSEU</name>
<dbReference type="PANTHER" id="PTHR30346:SF29">
    <property type="entry name" value="LYSR SUBSTRATE-BINDING"/>
    <property type="match status" value="1"/>
</dbReference>
<keyword evidence="4" id="KW-0804">Transcription</keyword>
<gene>
    <name evidence="6" type="ORF">GCM10023321_41230</name>
</gene>
<dbReference type="CDD" id="cd08423">
    <property type="entry name" value="PBP2_LTTR_like_6"/>
    <property type="match status" value="1"/>
</dbReference>
<evidence type="ECO:0000256" key="4">
    <source>
        <dbReference type="ARBA" id="ARBA00023163"/>
    </source>
</evidence>
<reference evidence="7" key="1">
    <citation type="journal article" date="2019" name="Int. J. Syst. Evol. Microbiol.">
        <title>The Global Catalogue of Microorganisms (GCM) 10K type strain sequencing project: providing services to taxonomists for standard genome sequencing and annotation.</title>
        <authorList>
            <consortium name="The Broad Institute Genomics Platform"/>
            <consortium name="The Broad Institute Genome Sequencing Center for Infectious Disease"/>
            <person name="Wu L."/>
            <person name="Ma J."/>
        </authorList>
    </citation>
    <scope>NUCLEOTIDE SEQUENCE [LARGE SCALE GENOMIC DNA]</scope>
    <source>
        <strain evidence="7">JCM 18303</strain>
    </source>
</reference>
<comment type="similarity">
    <text evidence="1">Belongs to the LysR transcriptional regulatory family.</text>
</comment>
<sequence length="311" mass="33309">MEAVMDTAWLEVFREVARRGSFTAAAKALGYTQSAISRQISSLESAADAPLFDRLPRGVRLTAEGHCLLGHAEAVLDRLDTARSDLAALRDLAGGRLRIGAFPTADASLIPRAIAAFQHSHPKVTLSLVEHLTPDQLTQLHSGDIDLAVVSTAPSWPLDTDRLDLHHLLDDTMFVALPPTHPLVGQGVLRLAQLAEERWVAGRGRLDDTLITASARAGFRPRIELMTAEWIAKQGLVAAGLGITLIPSLAVDATRPDIALAPLHRDDVPARAVYAATLDGLTKPPAVTAFLEYLDTAAAEVTDEIASRVNS</sequence>
<dbReference type="Gene3D" id="3.40.190.10">
    <property type="entry name" value="Periplasmic binding protein-like II"/>
    <property type="match status" value="2"/>
</dbReference>
<dbReference type="PROSITE" id="PS50931">
    <property type="entry name" value="HTH_LYSR"/>
    <property type="match status" value="1"/>
</dbReference>
<dbReference type="InterPro" id="IPR036390">
    <property type="entry name" value="WH_DNA-bd_sf"/>
</dbReference>
<dbReference type="Pfam" id="PF00126">
    <property type="entry name" value="HTH_1"/>
    <property type="match status" value="1"/>
</dbReference>
<feature type="domain" description="HTH lysR-type" evidence="5">
    <location>
        <begin position="5"/>
        <end position="62"/>
    </location>
</feature>
<dbReference type="InterPro" id="IPR000847">
    <property type="entry name" value="LysR_HTH_N"/>
</dbReference>
<dbReference type="SUPFAM" id="SSF46785">
    <property type="entry name" value="Winged helix' DNA-binding domain"/>
    <property type="match status" value="1"/>
</dbReference>